<sequence length="83" mass="9195">MQLYGWGLDGTHKSSEVRSGDWSKQKRGTQAPLRLQGTNKRTPYRLRLIVSSQSDRYNSTICHPCLSLAPSIPQACPNYSSGG</sequence>
<feature type="region of interest" description="Disordered" evidence="1">
    <location>
        <begin position="1"/>
        <end position="37"/>
    </location>
</feature>
<organism evidence="2">
    <name type="scientific">Athelia psychrophila</name>
    <dbReference type="NCBI Taxonomy" id="1759441"/>
    <lineage>
        <taxon>Eukaryota</taxon>
        <taxon>Fungi</taxon>
        <taxon>Dikarya</taxon>
        <taxon>Basidiomycota</taxon>
        <taxon>Agaricomycotina</taxon>
        <taxon>Agaricomycetes</taxon>
        <taxon>Agaricomycetidae</taxon>
        <taxon>Atheliales</taxon>
        <taxon>Atheliaceae</taxon>
        <taxon>Athelia</taxon>
    </lineage>
</organism>
<dbReference type="AlphaFoldDB" id="A0A167WR62"/>
<evidence type="ECO:0000313" key="2">
    <source>
        <dbReference type="EMBL" id="KZP06389.1"/>
    </source>
</evidence>
<proteinExistence type="predicted"/>
<feature type="compositionally biased region" description="Basic and acidic residues" evidence="1">
    <location>
        <begin position="10"/>
        <end position="24"/>
    </location>
</feature>
<feature type="non-terminal residue" evidence="2">
    <location>
        <position position="1"/>
    </location>
</feature>
<reference evidence="2" key="1">
    <citation type="journal article" date="2016" name="Mol. Biol. Evol.">
        <title>Comparative Genomics of Early-Diverging Mushroom-Forming Fungi Provides Insights into the Origins of Lignocellulose Decay Capabilities.</title>
        <authorList>
            <person name="Nagy L.G."/>
            <person name="Riley R."/>
            <person name="Tritt A."/>
            <person name="Adam C."/>
            <person name="Daum C."/>
            <person name="Floudas D."/>
            <person name="Sun H."/>
            <person name="Yadav J.S."/>
            <person name="Pangilinan J."/>
            <person name="Larsson K.H."/>
            <person name="Matsuura K."/>
            <person name="Barry K."/>
            <person name="Labutti K."/>
            <person name="Kuo R."/>
            <person name="Ohm R.A."/>
            <person name="Bhattacharya S.S."/>
            <person name="Shirouzu T."/>
            <person name="Yoshinaga Y."/>
            <person name="Martin F.M."/>
            <person name="Grigoriev I.V."/>
            <person name="Hibbett D.S."/>
        </authorList>
    </citation>
    <scope>NUCLEOTIDE SEQUENCE [LARGE SCALE GENOMIC DNA]</scope>
    <source>
        <strain evidence="2">CBS 109695</strain>
    </source>
</reference>
<name>A0A167WR62_9AGAM</name>
<protein>
    <submittedName>
        <fullName evidence="2">Uncharacterized protein</fullName>
    </submittedName>
</protein>
<dbReference type="EMBL" id="KV417790">
    <property type="protein sequence ID" value="KZP06389.1"/>
    <property type="molecule type" value="Genomic_DNA"/>
</dbReference>
<gene>
    <name evidence="2" type="ORF">FIBSPDRAFT_876583</name>
</gene>
<evidence type="ECO:0000256" key="1">
    <source>
        <dbReference type="SAM" id="MobiDB-lite"/>
    </source>
</evidence>
<accession>A0A167WR62</accession>